<dbReference type="GO" id="GO:0006777">
    <property type="term" value="P:Mo-molybdopterin cofactor biosynthetic process"/>
    <property type="evidence" value="ECO:0007669"/>
    <property type="project" value="InterPro"/>
</dbReference>
<dbReference type="EMBL" id="OBQK01000005">
    <property type="protein sequence ID" value="SOC55623.1"/>
    <property type="molecule type" value="Genomic_DNA"/>
</dbReference>
<dbReference type="InterPro" id="IPR036563">
    <property type="entry name" value="MoaE_sf"/>
</dbReference>
<dbReference type="Proteomes" id="UP000219688">
    <property type="component" value="Unassembled WGS sequence"/>
</dbReference>
<protein>
    <submittedName>
        <fullName evidence="1">Molybdopterin synthase subunit MoaE</fullName>
    </submittedName>
</protein>
<dbReference type="AlphaFoldDB" id="A0A285VNT5"/>
<dbReference type="InterPro" id="IPR003448">
    <property type="entry name" value="Mopterin_biosynth_MoaE"/>
</dbReference>
<accession>A0A285VNT5</accession>
<evidence type="ECO:0000313" key="2">
    <source>
        <dbReference type="Proteomes" id="UP000219688"/>
    </source>
</evidence>
<dbReference type="SUPFAM" id="SSF54690">
    <property type="entry name" value="Molybdopterin synthase subunit MoaE"/>
    <property type="match status" value="1"/>
</dbReference>
<dbReference type="Gene3D" id="3.90.1170.40">
    <property type="entry name" value="Molybdopterin biosynthesis MoaE subunit"/>
    <property type="match status" value="1"/>
</dbReference>
<organism evidence="1 2">
    <name type="scientific">Ornithinimicrobium cerasi</name>
    <dbReference type="NCBI Taxonomy" id="2248773"/>
    <lineage>
        <taxon>Bacteria</taxon>
        <taxon>Bacillati</taxon>
        <taxon>Actinomycetota</taxon>
        <taxon>Actinomycetes</taxon>
        <taxon>Micrococcales</taxon>
        <taxon>Ornithinimicrobiaceae</taxon>
        <taxon>Ornithinimicrobium</taxon>
    </lineage>
</organism>
<reference evidence="2" key="1">
    <citation type="submission" date="2017-08" db="EMBL/GenBank/DDBJ databases">
        <authorList>
            <person name="Varghese N."/>
            <person name="Submissions S."/>
        </authorList>
    </citation>
    <scope>NUCLEOTIDE SEQUENCE [LARGE SCALE GENOMIC DNA]</scope>
    <source>
        <strain evidence="2">USBA17B2</strain>
    </source>
</reference>
<sequence>MGQNDAVSEQRATVVTDIRESALSVDEALRAVASPRAGAVTIFVGTVREHDEGREGVTELGYSAHPEALALLGQIAGRVAAGTQVHGVYAVHRVGQLAVGDLAVVCAVSAEHRAEAFEGGRRLIEELKAQVPVWKRQEYAGGEHTWVGL</sequence>
<dbReference type="CDD" id="cd00756">
    <property type="entry name" value="MoaE"/>
    <property type="match status" value="1"/>
</dbReference>
<name>A0A285VNT5_9MICO</name>
<evidence type="ECO:0000313" key="1">
    <source>
        <dbReference type="EMBL" id="SOC55623.1"/>
    </source>
</evidence>
<dbReference type="Pfam" id="PF02391">
    <property type="entry name" value="MoaE"/>
    <property type="match status" value="1"/>
</dbReference>
<dbReference type="PANTHER" id="PTHR23404">
    <property type="entry name" value="MOLYBDOPTERIN SYNTHASE RELATED"/>
    <property type="match status" value="1"/>
</dbReference>
<keyword evidence="2" id="KW-1185">Reference proteome</keyword>
<gene>
    <name evidence="1" type="ORF">SAMN05421879_105177</name>
</gene>
<dbReference type="STRING" id="1122622.GCA_000421185_00521"/>
<proteinExistence type="predicted"/>